<evidence type="ECO:0000313" key="3">
    <source>
        <dbReference type="Proteomes" id="UP000501063"/>
    </source>
</evidence>
<dbReference type="RefSeq" id="WP_024765084.1">
    <property type="nucleotide sequence ID" value="NZ_CP049140.1"/>
</dbReference>
<dbReference type="PANTHER" id="PTHR38778:SF1">
    <property type="entry name" value="CYTOPLASMIC PROTEIN"/>
    <property type="match status" value="1"/>
</dbReference>
<evidence type="ECO:0000313" key="2">
    <source>
        <dbReference type="EMBL" id="QIE88839.1"/>
    </source>
</evidence>
<dbReference type="PANTHER" id="PTHR38778">
    <property type="entry name" value="CYTOPLASMIC PROTEIN-RELATED"/>
    <property type="match status" value="1"/>
</dbReference>
<protein>
    <submittedName>
        <fullName evidence="2">DUF469 family protein</fullName>
    </submittedName>
    <submittedName>
        <fullName evidence="1">YggL family protein</fullName>
    </submittedName>
</protein>
<reference evidence="1 4" key="2">
    <citation type="submission" date="2020-11" db="EMBL/GenBank/DDBJ databases">
        <title>Enhanced detection system for hospital associated transmission using whole genome sequencing surveillance.</title>
        <authorList>
            <person name="Harrison L.H."/>
            <person name="Van Tyne D."/>
            <person name="Marsh J.W."/>
            <person name="Griffith M.P."/>
            <person name="Snyder D.J."/>
            <person name="Cooper V.S."/>
            <person name="Mustapha M."/>
        </authorList>
    </citation>
    <scope>NUCLEOTIDE SEQUENCE [LARGE SCALE GENOMIC DNA]</scope>
    <source>
        <strain evidence="1 4">PSA00705</strain>
    </source>
</reference>
<dbReference type="EMBL" id="JADTFC010000001">
    <property type="protein sequence ID" value="MBG6285913.1"/>
    <property type="molecule type" value="Genomic_DNA"/>
</dbReference>
<accession>A0A6G6J0J3</accession>
<evidence type="ECO:0000313" key="4">
    <source>
        <dbReference type="Proteomes" id="UP000608450"/>
    </source>
</evidence>
<dbReference type="NCBIfam" id="NF008685">
    <property type="entry name" value="PRK11702.1"/>
    <property type="match status" value="1"/>
</dbReference>
<evidence type="ECO:0000313" key="1">
    <source>
        <dbReference type="EMBL" id="MBG6285913.1"/>
    </source>
</evidence>
<dbReference type="GO" id="GO:0005829">
    <property type="term" value="C:cytosol"/>
    <property type="evidence" value="ECO:0007669"/>
    <property type="project" value="TreeGrafter"/>
</dbReference>
<organism evidence="2 3">
    <name type="scientific">Pseudomonas nitroreducens</name>
    <dbReference type="NCBI Taxonomy" id="46680"/>
    <lineage>
        <taxon>Bacteria</taxon>
        <taxon>Pseudomonadati</taxon>
        <taxon>Pseudomonadota</taxon>
        <taxon>Gammaproteobacteria</taxon>
        <taxon>Pseudomonadales</taxon>
        <taxon>Pseudomonadaceae</taxon>
        <taxon>Pseudomonas</taxon>
    </lineage>
</organism>
<keyword evidence="4" id="KW-1185">Reference proteome</keyword>
<dbReference type="Pfam" id="PF04320">
    <property type="entry name" value="YggL_50S_bp"/>
    <property type="match status" value="1"/>
</dbReference>
<dbReference type="KEGG" id="pnt:G5B91_22225"/>
<gene>
    <name evidence="2" type="ORF">G5B91_22225</name>
    <name evidence="1" type="ORF">I5I61_00470</name>
</gene>
<proteinExistence type="predicted"/>
<name>A0A6G6J0J3_PSENT</name>
<dbReference type="EMBL" id="CP049140">
    <property type="protein sequence ID" value="QIE88839.1"/>
    <property type="molecule type" value="Genomic_DNA"/>
</dbReference>
<dbReference type="Proteomes" id="UP000501063">
    <property type="component" value="Chromosome"/>
</dbReference>
<dbReference type="AlphaFoldDB" id="A0A6G6J0J3"/>
<sequence>MATHRSRRLRKKLCVDEFQELGFELSFKYREGKDEDSIGNFLKRFAADAVEPNDLVYSGCDEYGFICLARRGSVSNEQRELVEGWLRQQPELAEFTVSPLIDAWYPDQPVNPPAR</sequence>
<dbReference type="Proteomes" id="UP000608450">
    <property type="component" value="Unassembled WGS sequence"/>
</dbReference>
<reference evidence="2 3" key="1">
    <citation type="submission" date="2020-02" db="EMBL/GenBank/DDBJ databases">
        <title>Integrative conjugative elements (ICEs) and plasmids drive adaptation of Pseudomonas nitroreducens strain HBP1 to wastewater environment.</title>
        <authorList>
            <person name="Sentchilo V."/>
            <person name="Carraro N."/>
            <person name="Bertelli C."/>
            <person name="van der Meer J.R."/>
        </authorList>
    </citation>
    <scope>NUCLEOTIDE SEQUENCE [LARGE SCALE GENOMIC DNA]</scope>
    <source>
        <strain evidence="2 3">HBP1</strain>
    </source>
</reference>
<dbReference type="InterPro" id="IPR007416">
    <property type="entry name" value="YggL_50S_bp"/>
</dbReference>